<dbReference type="PANTHER" id="PTHR45586:SF1">
    <property type="entry name" value="LIPOPOLYSACCHARIDE ASSEMBLY PROTEIN B"/>
    <property type="match status" value="1"/>
</dbReference>
<dbReference type="RefSeq" id="WP_014273900.1">
    <property type="nucleotide sequence ID" value="NZ_BIMW01000018.1"/>
</dbReference>
<protein>
    <submittedName>
        <fullName evidence="5">TPR domain protein</fullName>
    </submittedName>
</protein>
<keyword evidence="4" id="KW-0812">Transmembrane</keyword>
<dbReference type="Gene3D" id="1.25.40.10">
    <property type="entry name" value="Tetratricopeptide repeat domain"/>
    <property type="match status" value="4"/>
</dbReference>
<keyword evidence="6" id="KW-1185">Reference proteome</keyword>
<dbReference type="PROSITE" id="PS50005">
    <property type="entry name" value="TPR"/>
    <property type="match status" value="2"/>
</dbReference>
<organism evidence="5 6">
    <name type="scientific">Limnospira platensis NIES-46</name>
    <dbReference type="NCBI Taxonomy" id="1236695"/>
    <lineage>
        <taxon>Bacteria</taxon>
        <taxon>Bacillati</taxon>
        <taxon>Cyanobacteriota</taxon>
        <taxon>Cyanophyceae</taxon>
        <taxon>Oscillatoriophycideae</taxon>
        <taxon>Oscillatoriales</taxon>
        <taxon>Sirenicapillariaceae</taxon>
        <taxon>Limnospira</taxon>
    </lineage>
</organism>
<evidence type="ECO:0000313" key="6">
    <source>
        <dbReference type="Proteomes" id="UP000326169"/>
    </source>
</evidence>
<sequence length="1059" mass="120884">MTNIYRFGIIGGGLCIIFYDVIWGVSQLVGDLVRGNQLLRIGKLEEAVDAYQKAIAHHPIFHWSHYKLGEAYEQSGNWTKAVAAYRKAVELNSDSIGFHYQLAVALVATEQLDAALDVLKAGLKLQPSSYHYYHLLGKCLAEKEQWQEAIVNYQKALEFNPNLPQKVTKDWQAIIEELESIRQTDPRKFSQKNYVSLAEAYRNNQQLSQAEFIAIEGLQKYPQNAQIQNQYAIFALVEGNWIVASEQLEKLLEMEAQKNWRTWVRLIQAYRNSKQFEKAELTAVKGLQKYRNHPMCSTIQKEYCLIPLGQKDWGQEIEKLERLLQMQGQNTHEEVYADLVAAYSASQQFQKAERLVAEGLQKYPKSSLIKSPSDGMSIGDKDWESVAQALEELLQIQGDQASDKIYADLVQAYRSSQQFEKAELMATEGLQKYPKSARIQIQSERLSLRETDWGVVIEALEDKWQIAGEKASEELYADLVKAYRSSQQFNKAKLIATEGLQKYPNSVSLERESSLIRLSQTDGEVLSQRVEELLRLEGEQASAWTYSYLVKAYRSSQQFEKAELMASEGLQKYPDNSAIKTEYSLMFLSQKGLGAALEKLGQLWQMSVSQAADENQNPLEPWSTPHRKTLTKFNGDLFIRQYAETISQQGISINIRFQAQLKSQISLASSPTEKLKLIFADMANIGDYMTSKNNDEALELGFTISSQLAEVIADDLEQIPFAFMDRDSWLRLKNFLIGNYFIMSGYLIRQKIAEFDSQGFVCGQIQEEADILRCLKLFIEQRDELKSKTALKKLLAICQKPSQLKSYLQLYLLNYEREKASEFEVGVNDIKAEESYAQLINGKTVAIVGPAPTSEPHGEEIDFFDVVIRMTYLDNLDESLYPYTGQKTSVSYYNGGNSTSYKSYIRLLIPQLQFVCLKTGLALSELRQHSVNVRVCRRVNLSCYVGSPNLLPIILSDLAAFQPQKIKVFGNNLFLSKNLHFENYPSFFIHKKFIKKLGSSLLYAHDLASQFSQVKNFWLSGLFEADPDLTEVLKLEVDEYIYEMEKLYGNHNLLMEDLG</sequence>
<evidence type="ECO:0000256" key="2">
    <source>
        <dbReference type="ARBA" id="ARBA00022803"/>
    </source>
</evidence>
<dbReference type="GeneID" id="301681474"/>
<evidence type="ECO:0000256" key="4">
    <source>
        <dbReference type="SAM" id="Phobius"/>
    </source>
</evidence>
<dbReference type="Pfam" id="PF07719">
    <property type="entry name" value="TPR_2"/>
    <property type="match status" value="1"/>
</dbReference>
<dbReference type="PANTHER" id="PTHR45586">
    <property type="entry name" value="TPR REPEAT-CONTAINING PROTEIN PA4667"/>
    <property type="match status" value="1"/>
</dbReference>
<keyword evidence="4" id="KW-1133">Transmembrane helix</keyword>
<dbReference type="SMART" id="SM00028">
    <property type="entry name" value="TPR"/>
    <property type="match status" value="9"/>
</dbReference>
<dbReference type="SUPFAM" id="SSF48452">
    <property type="entry name" value="TPR-like"/>
    <property type="match status" value="3"/>
</dbReference>
<feature type="transmembrane region" description="Helical" evidence="4">
    <location>
        <begin position="7"/>
        <end position="26"/>
    </location>
</feature>
<feature type="repeat" description="TPR" evidence="3">
    <location>
        <begin position="130"/>
        <end position="163"/>
    </location>
</feature>
<dbReference type="InterPro" id="IPR051012">
    <property type="entry name" value="CellSynth/LPSAsmb/PSIAsmb"/>
</dbReference>
<feature type="repeat" description="TPR" evidence="3">
    <location>
        <begin position="62"/>
        <end position="95"/>
    </location>
</feature>
<dbReference type="EMBL" id="BIMW01000018">
    <property type="protein sequence ID" value="GCE92470.1"/>
    <property type="molecule type" value="Genomic_DNA"/>
</dbReference>
<accession>A0A5M3T3L2</accession>
<evidence type="ECO:0000313" key="5">
    <source>
        <dbReference type="EMBL" id="GCE92470.1"/>
    </source>
</evidence>
<keyword evidence="4" id="KW-0472">Membrane</keyword>
<dbReference type="Proteomes" id="UP000326169">
    <property type="component" value="Unassembled WGS sequence"/>
</dbReference>
<comment type="caution">
    <text evidence="5">The sequence shown here is derived from an EMBL/GenBank/DDBJ whole genome shotgun (WGS) entry which is preliminary data.</text>
</comment>
<evidence type="ECO:0000256" key="1">
    <source>
        <dbReference type="ARBA" id="ARBA00022737"/>
    </source>
</evidence>
<evidence type="ECO:0000256" key="3">
    <source>
        <dbReference type="PROSITE-ProRule" id="PRU00339"/>
    </source>
</evidence>
<keyword evidence="1" id="KW-0677">Repeat</keyword>
<dbReference type="InterPro" id="IPR019734">
    <property type="entry name" value="TPR_rpt"/>
</dbReference>
<gene>
    <name evidence="5" type="ORF">NIES46_05100</name>
</gene>
<dbReference type="InterPro" id="IPR013105">
    <property type="entry name" value="TPR_2"/>
</dbReference>
<proteinExistence type="predicted"/>
<dbReference type="InterPro" id="IPR011990">
    <property type="entry name" value="TPR-like_helical_dom_sf"/>
</dbReference>
<dbReference type="Pfam" id="PF13432">
    <property type="entry name" value="TPR_16"/>
    <property type="match status" value="1"/>
</dbReference>
<name>A0A5M3T3L2_LIMPL</name>
<reference evidence="5 6" key="1">
    <citation type="journal article" date="2019" name="J Genomics">
        <title>The Draft Genome of a Hydrogen-producing Cyanobacterium, Arthrospira platensis NIES-46.</title>
        <authorList>
            <person name="Suzuki S."/>
            <person name="Yamaguchi H."/>
            <person name="Kawachi M."/>
        </authorList>
    </citation>
    <scope>NUCLEOTIDE SEQUENCE [LARGE SCALE GENOMIC DNA]</scope>
    <source>
        <strain evidence="5 6">NIES-46</strain>
    </source>
</reference>
<keyword evidence="2 3" id="KW-0802">TPR repeat</keyword>